<feature type="binding site" evidence="7">
    <location>
        <position position="38"/>
    </location>
    <ligand>
        <name>ATP</name>
        <dbReference type="ChEBI" id="CHEBI:30616"/>
    </ligand>
</feature>
<keyword evidence="5" id="KW-0418">Kinase</keyword>
<keyword evidence="6 7" id="KW-0067">ATP-binding</keyword>
<dbReference type="Proteomes" id="UP000473826">
    <property type="component" value="Unassembled WGS sequence"/>
</dbReference>
<accession>A0A7D8YVX1</accession>
<proteinExistence type="inferred from homology"/>
<dbReference type="Gene3D" id="3.30.200.20">
    <property type="entry name" value="Phosphorylase Kinase, domain 1"/>
    <property type="match status" value="1"/>
</dbReference>
<dbReference type="InterPro" id="IPR011009">
    <property type="entry name" value="Kinase-like_dom_sf"/>
</dbReference>
<dbReference type="SUPFAM" id="SSF56112">
    <property type="entry name" value="Protein kinase-like (PK-like)"/>
    <property type="match status" value="1"/>
</dbReference>
<evidence type="ECO:0000256" key="8">
    <source>
        <dbReference type="RuleBase" id="RU000304"/>
    </source>
</evidence>
<comment type="caution">
    <text evidence="10">The sequence shown here is derived from an EMBL/GenBank/DDBJ whole genome shotgun (WGS) entry which is preliminary data.</text>
</comment>
<evidence type="ECO:0000256" key="2">
    <source>
        <dbReference type="ARBA" id="ARBA00022527"/>
    </source>
</evidence>
<dbReference type="PROSITE" id="PS00108">
    <property type="entry name" value="PROTEIN_KINASE_ST"/>
    <property type="match status" value="1"/>
</dbReference>
<organism evidence="10 11">
    <name type="scientific">Vanrija humicola</name>
    <name type="common">Yeast</name>
    <name type="synonym">Cryptococcus humicola</name>
    <dbReference type="NCBI Taxonomy" id="5417"/>
    <lineage>
        <taxon>Eukaryota</taxon>
        <taxon>Fungi</taxon>
        <taxon>Dikarya</taxon>
        <taxon>Basidiomycota</taxon>
        <taxon>Agaricomycotina</taxon>
        <taxon>Tremellomycetes</taxon>
        <taxon>Trichosporonales</taxon>
        <taxon>Trichosporonaceae</taxon>
        <taxon>Vanrija</taxon>
    </lineage>
</organism>
<dbReference type="PROSITE" id="PS00107">
    <property type="entry name" value="PROTEIN_KINASE_ATP"/>
    <property type="match status" value="1"/>
</dbReference>
<evidence type="ECO:0000256" key="6">
    <source>
        <dbReference type="ARBA" id="ARBA00022840"/>
    </source>
</evidence>
<dbReference type="GO" id="GO:0005524">
    <property type="term" value="F:ATP binding"/>
    <property type="evidence" value="ECO:0007669"/>
    <property type="project" value="UniProtKB-UniRule"/>
</dbReference>
<dbReference type="Pfam" id="PF07714">
    <property type="entry name" value="PK_Tyr_Ser-Thr"/>
    <property type="match status" value="1"/>
</dbReference>
<feature type="domain" description="Protein kinase" evidence="9">
    <location>
        <begin position="11"/>
        <end position="272"/>
    </location>
</feature>
<sequence length="392" mass="44099">MDFDVVPYEDIVWGEQIGAGSFGSVHRGQYLGVDIAIKEIHSSTEYDVSKYFEREWRIMRECRHPNIVLFLGLSKEPTAEGRIFIVTEFVPRGNLRDLIRSPDPFPWRLRLSFATDIARAVAYLHARQCLHRDLKGENLLITANDRIKVGDFGFARITGRNDEEMRQMTYCGTDGYMSPEVNMGDGFDLPTDVFSVGIIYIEILTRTNVTSKLWSRKAPTFVPDAEQVRRRASPGCPTAFIELALECCRFSPSDRPGMPEVLSRLRAIEQSLPEIDTPDHVGSVRVVRREGKRALPVFVHTLAVELQAADTNMDDEELVMEEAIVDDLIHGATRADRHSPSAAGIVGSSWRASRWAETGSHYSSASEMNGRLIWVACLTSGQVGHRCSPRVW</sequence>
<gene>
    <name evidence="10" type="ORF">VHUM_03534</name>
</gene>
<evidence type="ECO:0000256" key="3">
    <source>
        <dbReference type="ARBA" id="ARBA00022679"/>
    </source>
</evidence>
<dbReference type="PANTHER" id="PTHR46485">
    <property type="entry name" value="LIM DOMAIN KINASE 1"/>
    <property type="match status" value="1"/>
</dbReference>
<dbReference type="SMART" id="SM00220">
    <property type="entry name" value="S_TKc"/>
    <property type="match status" value="1"/>
</dbReference>
<dbReference type="EMBL" id="QKWK01000010">
    <property type="protein sequence ID" value="TXT06061.1"/>
    <property type="molecule type" value="Genomic_DNA"/>
</dbReference>
<reference evidence="10 11" key="1">
    <citation type="journal article" date="2019" name="PLoS Genet.">
        <title>Convergent evolution of linked mating-type loci in basidiomycete fungi.</title>
        <authorList>
            <person name="Sun S."/>
            <person name="Coelho M.A."/>
            <person name="Heitman J."/>
            <person name="Nowrousian M."/>
        </authorList>
    </citation>
    <scope>NUCLEOTIDE SEQUENCE [LARGE SCALE GENOMIC DNA]</scope>
    <source>
        <strain evidence="10 11">CBS 4282</strain>
    </source>
</reference>
<dbReference type="InterPro" id="IPR050940">
    <property type="entry name" value="Actin_reg-Ser/Thr_kinase"/>
</dbReference>
<keyword evidence="4 7" id="KW-0547">Nucleotide-binding</keyword>
<name>A0A7D8YVX1_VANHU</name>
<dbReference type="InterPro" id="IPR008271">
    <property type="entry name" value="Ser/Thr_kinase_AS"/>
</dbReference>
<evidence type="ECO:0000256" key="5">
    <source>
        <dbReference type="ARBA" id="ARBA00022777"/>
    </source>
</evidence>
<evidence type="ECO:0000256" key="7">
    <source>
        <dbReference type="PROSITE-ProRule" id="PRU10141"/>
    </source>
</evidence>
<dbReference type="InterPro" id="IPR001245">
    <property type="entry name" value="Ser-Thr/Tyr_kinase_cat_dom"/>
</dbReference>
<dbReference type="Gene3D" id="1.10.510.10">
    <property type="entry name" value="Transferase(Phosphotransferase) domain 1"/>
    <property type="match status" value="1"/>
</dbReference>
<comment type="similarity">
    <text evidence="1">Belongs to the protein kinase superfamily. TKL Ser/Thr protein kinase family.</text>
</comment>
<dbReference type="InterPro" id="IPR000719">
    <property type="entry name" value="Prot_kinase_dom"/>
</dbReference>
<dbReference type="PROSITE" id="PS50011">
    <property type="entry name" value="PROTEIN_KINASE_DOM"/>
    <property type="match status" value="1"/>
</dbReference>
<dbReference type="CDD" id="cd13999">
    <property type="entry name" value="STKc_MAP3K-like"/>
    <property type="match status" value="1"/>
</dbReference>
<keyword evidence="3" id="KW-0808">Transferase</keyword>
<evidence type="ECO:0000259" key="9">
    <source>
        <dbReference type="PROSITE" id="PS50011"/>
    </source>
</evidence>
<keyword evidence="2 8" id="KW-0723">Serine/threonine-protein kinase</keyword>
<dbReference type="InterPro" id="IPR017441">
    <property type="entry name" value="Protein_kinase_ATP_BS"/>
</dbReference>
<evidence type="ECO:0000313" key="10">
    <source>
        <dbReference type="EMBL" id="TXT06061.1"/>
    </source>
</evidence>
<evidence type="ECO:0000256" key="4">
    <source>
        <dbReference type="ARBA" id="ARBA00022741"/>
    </source>
</evidence>
<keyword evidence="11" id="KW-1185">Reference proteome</keyword>
<evidence type="ECO:0000313" key="11">
    <source>
        <dbReference type="Proteomes" id="UP000473826"/>
    </source>
</evidence>
<protein>
    <recommendedName>
        <fullName evidence="9">Protein kinase domain-containing protein</fullName>
    </recommendedName>
</protein>
<dbReference type="AlphaFoldDB" id="A0A7D8YVX1"/>
<dbReference type="GO" id="GO:0004674">
    <property type="term" value="F:protein serine/threonine kinase activity"/>
    <property type="evidence" value="ECO:0007669"/>
    <property type="project" value="UniProtKB-KW"/>
</dbReference>
<dbReference type="PRINTS" id="PR00109">
    <property type="entry name" value="TYRKINASE"/>
</dbReference>
<dbReference type="OrthoDB" id="4062651at2759"/>
<dbReference type="PANTHER" id="PTHR46485:SF5">
    <property type="entry name" value="CENTER DIVIDER, ISOFORM A"/>
    <property type="match status" value="1"/>
</dbReference>
<evidence type="ECO:0000256" key="1">
    <source>
        <dbReference type="ARBA" id="ARBA00005843"/>
    </source>
</evidence>